<dbReference type="InterPro" id="IPR008841">
    <property type="entry name" value="Siphovirus-type_tail_N"/>
</dbReference>
<dbReference type="AlphaFoldDB" id="I0BIS3"/>
<dbReference type="HOGENOM" id="CLU_083267_0_0_9"/>
<name>I0BIS3_9BACL</name>
<evidence type="ECO:0000313" key="3">
    <source>
        <dbReference type="EMBL" id="AFH62270.1"/>
    </source>
</evidence>
<dbReference type="Pfam" id="PF05709">
    <property type="entry name" value="Sipho_tail"/>
    <property type="match status" value="1"/>
</dbReference>
<feature type="domain" description="Siphovirus-type tail component C-terminal" evidence="2">
    <location>
        <begin position="182"/>
        <end position="281"/>
    </location>
</feature>
<feature type="domain" description="Siphovirus-type tail component RIFT-related" evidence="1">
    <location>
        <begin position="12"/>
        <end position="132"/>
    </location>
</feature>
<dbReference type="EMBL" id="CP003422">
    <property type="protein sequence ID" value="AFH62270.1"/>
    <property type="molecule type" value="Genomic_DNA"/>
</dbReference>
<reference evidence="3 4" key="1">
    <citation type="submission" date="2013-06" db="EMBL/GenBank/DDBJ databases">
        <title>Complete genome sequence of Paenibacillus mucilaginosus K02.</title>
        <authorList>
            <person name="Xiao B."/>
            <person name="Sun L."/>
            <person name="Xiao L."/>
            <person name="Lian B."/>
        </authorList>
    </citation>
    <scope>NUCLEOTIDE SEQUENCE [LARGE SCALE GENOMIC DNA]</scope>
    <source>
        <strain evidence="3 4">K02</strain>
    </source>
</reference>
<dbReference type="RefSeq" id="WP_014650887.1">
    <property type="nucleotide sequence ID" value="NC_017672.3"/>
</dbReference>
<proteinExistence type="predicted"/>
<accession>I0BIS3</accession>
<dbReference type="KEGG" id="pmw:B2K_16340"/>
<evidence type="ECO:0000259" key="1">
    <source>
        <dbReference type="Pfam" id="PF05709"/>
    </source>
</evidence>
<evidence type="ECO:0000259" key="2">
    <source>
        <dbReference type="Pfam" id="PF22768"/>
    </source>
</evidence>
<organism evidence="3 4">
    <name type="scientific">Paenibacillus mucilaginosus K02</name>
    <dbReference type="NCBI Taxonomy" id="997761"/>
    <lineage>
        <taxon>Bacteria</taxon>
        <taxon>Bacillati</taxon>
        <taxon>Bacillota</taxon>
        <taxon>Bacilli</taxon>
        <taxon>Bacillales</taxon>
        <taxon>Paenibacillaceae</taxon>
        <taxon>Paenibacillus</taxon>
    </lineage>
</organism>
<dbReference type="Gene3D" id="2.40.30.200">
    <property type="match status" value="1"/>
</dbReference>
<dbReference type="Proteomes" id="UP000007392">
    <property type="component" value="Chromosome"/>
</dbReference>
<evidence type="ECO:0000313" key="4">
    <source>
        <dbReference type="Proteomes" id="UP000007392"/>
    </source>
</evidence>
<dbReference type="Gene3D" id="2.60.120.860">
    <property type="match status" value="1"/>
</dbReference>
<sequence length="284" mass="31649">MVRKITFTNANKERIELQSTGPYFLTKLEGVAAVRTTVQLNKSPFQDGQTYLGNTLDVREISIEGSIVPGAVTLEERRRTLMRVLNPKLGLGIVRYEDAGGAKEIRAIAEESPVFPDKQHGVYQKFLISFLCPDPAFYDPRIQKVNLASFTGGISFPFSFPISFGRVGQFITLNNRGDLDAPVFITFLGPLKNPVLENKTTGQMIKLVQEIPEGHRLEINTAFGQKTVTKIAEDGTRSNAFHWVAPESEFWGLVPGENEISYQATEESKFGAVTLEYQPRYLGV</sequence>
<dbReference type="Pfam" id="PF22768">
    <property type="entry name" value="SPP1_Dit"/>
    <property type="match status" value="1"/>
</dbReference>
<dbReference type="PATRIC" id="fig|997761.3.peg.3223"/>
<gene>
    <name evidence="3" type="ORF">B2K_16340</name>
</gene>
<protein>
    <submittedName>
        <fullName evidence="3">Tail protein</fullName>
    </submittedName>
</protein>
<dbReference type="InterPro" id="IPR054738">
    <property type="entry name" value="Siphovirus-type_tail_C"/>
</dbReference>